<dbReference type="EMBL" id="JAQOTG010000001">
    <property type="protein sequence ID" value="MDE8562796.1"/>
    <property type="molecule type" value="Genomic_DNA"/>
</dbReference>
<name>A0ABD5IS34_9BACL</name>
<evidence type="ECO:0000256" key="2">
    <source>
        <dbReference type="ARBA" id="ARBA00022679"/>
    </source>
</evidence>
<dbReference type="SUPFAM" id="SSF55890">
    <property type="entry name" value="Sporulation response regulatory protein Spo0B"/>
    <property type="match status" value="1"/>
</dbReference>
<dbReference type="Pfam" id="PF14682">
    <property type="entry name" value="SPOB_ab"/>
    <property type="match status" value="1"/>
</dbReference>
<keyword evidence="2" id="KW-0808">Transferase</keyword>
<dbReference type="Proteomes" id="UP001339962">
    <property type="component" value="Unassembled WGS sequence"/>
</dbReference>
<dbReference type="InterPro" id="IPR037100">
    <property type="entry name" value="Spo0B_C_sf"/>
</dbReference>
<sequence>MKEKWSILDALRHSRHDWLNKIQLIKGNLALNKIERVHEIIEEIVRDMQHETKLTNLGAKQFAELLMTYNWEAKKISISYEVLGDGCDLSAHDSELTEWCRAFLQVMEQQADMNRESHLEISIEAFDAEVRLFFDYSGTISDENAFMEWLNTHERGASLCLEQFSIHKDEMTVAIKIARKHQG</sequence>
<evidence type="ECO:0000313" key="8">
    <source>
        <dbReference type="Proteomes" id="UP001339962"/>
    </source>
</evidence>
<dbReference type="Pfam" id="PF14689">
    <property type="entry name" value="SPOB_a"/>
    <property type="match status" value="1"/>
</dbReference>
<evidence type="ECO:0000313" key="5">
    <source>
        <dbReference type="EMBL" id="MDE8562796.1"/>
    </source>
</evidence>
<keyword evidence="1" id="KW-0597">Phosphoprotein</keyword>
<gene>
    <name evidence="6" type="ORF">P9850_03860</name>
    <name evidence="5" type="ORF">PNH38_02735</name>
</gene>
<dbReference type="Proteomes" id="UP001213979">
    <property type="component" value="Unassembled WGS sequence"/>
</dbReference>
<evidence type="ECO:0000256" key="1">
    <source>
        <dbReference type="ARBA" id="ARBA00022553"/>
    </source>
</evidence>
<keyword evidence="3" id="KW-0418">Kinase</keyword>
<proteinExistence type="predicted"/>
<feature type="domain" description="Sporulation initiation phosphotransferase B C-terminal" evidence="4">
    <location>
        <begin position="59"/>
        <end position="173"/>
    </location>
</feature>
<evidence type="ECO:0000259" key="4">
    <source>
        <dbReference type="SMART" id="SM01317"/>
    </source>
</evidence>
<evidence type="ECO:0000313" key="7">
    <source>
        <dbReference type="Proteomes" id="UP001213979"/>
    </source>
</evidence>
<keyword evidence="7" id="KW-1185">Reference proteome</keyword>
<dbReference type="AlphaFoldDB" id="A0ABD5IS34"/>
<evidence type="ECO:0000313" key="6">
    <source>
        <dbReference type="EMBL" id="MED5051008.1"/>
    </source>
</evidence>
<reference evidence="5 7" key="1">
    <citation type="submission" date="2023-01" db="EMBL/GenBank/DDBJ databases">
        <title>Genome-based reclassification of Anoxybacillus geothermalis as a later heterotypic synonym of Anoxybacillus rupiensis.</title>
        <authorList>
            <person name="Inan Bektas K."/>
            <person name="Canakci S."/>
            <person name="Belduz A.A."/>
            <person name="Guler H.H."/>
        </authorList>
    </citation>
    <scope>NUCLEOTIDE SEQUENCE [LARGE SCALE GENOMIC DNA]</scope>
    <source>
        <strain evidence="5 7">DSM 17127</strain>
    </source>
</reference>
<dbReference type="InterPro" id="IPR016122">
    <property type="entry name" value="SpoOB_C"/>
</dbReference>
<dbReference type="Gene3D" id="3.30.565.30">
    <property type="entry name" value="Sporulation initiation phosphotransferase B (SpoOB), C-terminal domain"/>
    <property type="match status" value="1"/>
</dbReference>
<reference evidence="6 8" key="2">
    <citation type="submission" date="2023-03" db="EMBL/GenBank/DDBJ databases">
        <title>Bacillus Genome Sequencing.</title>
        <authorList>
            <person name="Dunlap C."/>
        </authorList>
    </citation>
    <scope>NUCLEOTIDE SEQUENCE [LARGE SCALE GENOMIC DNA]</scope>
    <source>
        <strain evidence="6 8">NRS-38</strain>
    </source>
</reference>
<dbReference type="Gene3D" id="1.10.287.130">
    <property type="match status" value="1"/>
</dbReference>
<dbReference type="EMBL" id="JARTLI010000004">
    <property type="protein sequence ID" value="MED5051008.1"/>
    <property type="molecule type" value="Genomic_DNA"/>
</dbReference>
<evidence type="ECO:0000256" key="3">
    <source>
        <dbReference type="ARBA" id="ARBA00022777"/>
    </source>
</evidence>
<organism evidence="6 8">
    <name type="scientific">Anoxybacteroides rupiense</name>
    <dbReference type="NCBI Taxonomy" id="311460"/>
    <lineage>
        <taxon>Bacteria</taxon>
        <taxon>Bacillati</taxon>
        <taxon>Bacillota</taxon>
        <taxon>Bacilli</taxon>
        <taxon>Bacillales</taxon>
        <taxon>Anoxybacillaceae</taxon>
        <taxon>Anoxybacteroides</taxon>
    </lineage>
</organism>
<comment type="caution">
    <text evidence="6">The sequence shown here is derived from an EMBL/GenBank/DDBJ whole genome shotgun (WGS) entry which is preliminary data.</text>
</comment>
<dbReference type="SMART" id="SM01317">
    <property type="entry name" value="SPOB_ab"/>
    <property type="match status" value="1"/>
</dbReference>
<dbReference type="InterPro" id="IPR016120">
    <property type="entry name" value="Sig_transdc_His_kin_SpoOB"/>
</dbReference>
<accession>A0ABD5IS34</accession>
<dbReference type="RefSeq" id="WP_044742902.1">
    <property type="nucleotide sequence ID" value="NZ_JAGUQN010000009.1"/>
</dbReference>
<dbReference type="InterPro" id="IPR039506">
    <property type="entry name" value="SPOB_a"/>
</dbReference>
<dbReference type="GO" id="GO:0016301">
    <property type="term" value="F:kinase activity"/>
    <property type="evidence" value="ECO:0007669"/>
    <property type="project" value="UniProtKB-KW"/>
</dbReference>
<protein>
    <submittedName>
        <fullName evidence="6">Sporulation initiation phosphotransferase B</fullName>
    </submittedName>
</protein>